<feature type="compositionally biased region" description="Acidic residues" evidence="1">
    <location>
        <begin position="162"/>
        <end position="179"/>
    </location>
</feature>
<proteinExistence type="predicted"/>
<gene>
    <name evidence="2" type="ORF">B0T21DRAFT_394609</name>
</gene>
<protein>
    <submittedName>
        <fullName evidence="2">Uncharacterized protein</fullName>
    </submittedName>
</protein>
<feature type="region of interest" description="Disordered" evidence="1">
    <location>
        <begin position="157"/>
        <end position="182"/>
    </location>
</feature>
<organism evidence="2 3">
    <name type="scientific">Apiosordaria backusii</name>
    <dbReference type="NCBI Taxonomy" id="314023"/>
    <lineage>
        <taxon>Eukaryota</taxon>
        <taxon>Fungi</taxon>
        <taxon>Dikarya</taxon>
        <taxon>Ascomycota</taxon>
        <taxon>Pezizomycotina</taxon>
        <taxon>Sordariomycetes</taxon>
        <taxon>Sordariomycetidae</taxon>
        <taxon>Sordariales</taxon>
        <taxon>Lasiosphaeriaceae</taxon>
        <taxon>Apiosordaria</taxon>
    </lineage>
</organism>
<keyword evidence="3" id="KW-1185">Reference proteome</keyword>
<dbReference type="Proteomes" id="UP001172159">
    <property type="component" value="Unassembled WGS sequence"/>
</dbReference>
<reference evidence="2" key="1">
    <citation type="submission" date="2023-06" db="EMBL/GenBank/DDBJ databases">
        <title>Genome-scale phylogeny and comparative genomics of the fungal order Sordariales.</title>
        <authorList>
            <consortium name="Lawrence Berkeley National Laboratory"/>
            <person name="Hensen N."/>
            <person name="Bonometti L."/>
            <person name="Westerberg I."/>
            <person name="Brannstrom I.O."/>
            <person name="Guillou S."/>
            <person name="Cros-Aarteil S."/>
            <person name="Calhoun S."/>
            <person name="Haridas S."/>
            <person name="Kuo A."/>
            <person name="Mondo S."/>
            <person name="Pangilinan J."/>
            <person name="Riley R."/>
            <person name="Labutti K."/>
            <person name="Andreopoulos B."/>
            <person name="Lipzen A."/>
            <person name="Chen C."/>
            <person name="Yanf M."/>
            <person name="Daum C."/>
            <person name="Ng V."/>
            <person name="Clum A."/>
            <person name="Steindorff A."/>
            <person name="Ohm R."/>
            <person name="Martin F."/>
            <person name="Silar P."/>
            <person name="Natvig D."/>
            <person name="Lalanne C."/>
            <person name="Gautier V."/>
            <person name="Ament-Velasquez S.L."/>
            <person name="Kruys A."/>
            <person name="Hutchinson M.I."/>
            <person name="Powell A.J."/>
            <person name="Barry K."/>
            <person name="Miller A.N."/>
            <person name="Grigoriev I.V."/>
            <person name="Debuchy R."/>
            <person name="Gladieux P."/>
            <person name="Thoren M.H."/>
            <person name="Johannesson H."/>
        </authorList>
    </citation>
    <scope>NUCLEOTIDE SEQUENCE</scope>
    <source>
        <strain evidence="2">CBS 540.89</strain>
    </source>
</reference>
<name>A0AA40B7W6_9PEZI</name>
<dbReference type="AlphaFoldDB" id="A0AA40B7W6"/>
<dbReference type="EMBL" id="JAUKTV010000009">
    <property type="protein sequence ID" value="KAK0729294.1"/>
    <property type="molecule type" value="Genomic_DNA"/>
</dbReference>
<sequence>MGLLDPPSTEDATAILNDLTRWRLKQWGFVIIRGTYSSQSKWDKFIRLAQEDARDYFEQRRMLDLYDKMAWTVIEDGAALDGASLEVAQKKFRQWLDGDEGKKDMEGSVFAEEGVVYRGPRYRFFLFVDEESLESVVDEGKAREEGGYVVKVVAKGSREGEGQEGEEGEEEEELDEDDRERELEDVRKRVKVNTLVEVYARLLDVNSWYILPVEDGVVDI</sequence>
<comment type="caution">
    <text evidence="2">The sequence shown here is derived from an EMBL/GenBank/DDBJ whole genome shotgun (WGS) entry which is preliminary data.</text>
</comment>
<evidence type="ECO:0000313" key="3">
    <source>
        <dbReference type="Proteomes" id="UP001172159"/>
    </source>
</evidence>
<evidence type="ECO:0000256" key="1">
    <source>
        <dbReference type="SAM" id="MobiDB-lite"/>
    </source>
</evidence>
<evidence type="ECO:0000313" key="2">
    <source>
        <dbReference type="EMBL" id="KAK0729294.1"/>
    </source>
</evidence>
<accession>A0AA40B7W6</accession>